<dbReference type="InterPro" id="IPR050230">
    <property type="entry name" value="CALM/Myosin/TropC-like"/>
</dbReference>
<dbReference type="SUPFAM" id="SSF47473">
    <property type="entry name" value="EF-hand"/>
    <property type="match status" value="1"/>
</dbReference>
<feature type="domain" description="EF-hand" evidence="3">
    <location>
        <begin position="51"/>
        <end position="86"/>
    </location>
</feature>
<evidence type="ECO:0000259" key="3">
    <source>
        <dbReference type="PROSITE" id="PS50222"/>
    </source>
</evidence>
<dbReference type="EMBL" id="JAJJMB010009816">
    <property type="protein sequence ID" value="KAI3912226.1"/>
    <property type="molecule type" value="Genomic_DNA"/>
</dbReference>
<dbReference type="SMART" id="SM00054">
    <property type="entry name" value="EFh"/>
    <property type="match status" value="2"/>
</dbReference>
<evidence type="ECO:0000256" key="2">
    <source>
        <dbReference type="ARBA" id="ARBA00022837"/>
    </source>
</evidence>
<gene>
    <name evidence="4" type="ORF">MKW98_012037</name>
</gene>
<dbReference type="Pfam" id="PF13499">
    <property type="entry name" value="EF-hand_7"/>
    <property type="match status" value="1"/>
</dbReference>
<dbReference type="PANTHER" id="PTHR23048">
    <property type="entry name" value="MYOSIN LIGHT CHAIN 1, 3"/>
    <property type="match status" value="1"/>
</dbReference>
<dbReference type="InterPro" id="IPR018247">
    <property type="entry name" value="EF_Hand_1_Ca_BS"/>
</dbReference>
<feature type="domain" description="EF-hand" evidence="3">
    <location>
        <begin position="15"/>
        <end position="50"/>
    </location>
</feature>
<evidence type="ECO:0000313" key="5">
    <source>
        <dbReference type="Proteomes" id="UP001202328"/>
    </source>
</evidence>
<dbReference type="PANTHER" id="PTHR23048:SF0">
    <property type="entry name" value="CALMODULIN LIKE 3"/>
    <property type="match status" value="1"/>
</dbReference>
<evidence type="ECO:0000313" key="4">
    <source>
        <dbReference type="EMBL" id="KAI3912226.1"/>
    </source>
</evidence>
<dbReference type="GO" id="GO:0016460">
    <property type="term" value="C:myosin II complex"/>
    <property type="evidence" value="ECO:0007669"/>
    <property type="project" value="TreeGrafter"/>
</dbReference>
<proteinExistence type="predicted"/>
<organism evidence="4 5">
    <name type="scientific">Papaver atlanticum</name>
    <dbReference type="NCBI Taxonomy" id="357466"/>
    <lineage>
        <taxon>Eukaryota</taxon>
        <taxon>Viridiplantae</taxon>
        <taxon>Streptophyta</taxon>
        <taxon>Embryophyta</taxon>
        <taxon>Tracheophyta</taxon>
        <taxon>Spermatophyta</taxon>
        <taxon>Magnoliopsida</taxon>
        <taxon>Ranunculales</taxon>
        <taxon>Papaveraceae</taxon>
        <taxon>Papaveroideae</taxon>
        <taxon>Papaver</taxon>
    </lineage>
</organism>
<dbReference type="Gene3D" id="1.10.238.10">
    <property type="entry name" value="EF-hand"/>
    <property type="match status" value="1"/>
</dbReference>
<reference evidence="4" key="1">
    <citation type="submission" date="2022-04" db="EMBL/GenBank/DDBJ databases">
        <title>A functionally conserved STORR gene fusion in Papaver species that diverged 16.8 million years ago.</title>
        <authorList>
            <person name="Catania T."/>
        </authorList>
    </citation>
    <scope>NUCLEOTIDE SEQUENCE</scope>
    <source>
        <strain evidence="4">S-188037</strain>
    </source>
</reference>
<dbReference type="GO" id="GO:0005509">
    <property type="term" value="F:calcium ion binding"/>
    <property type="evidence" value="ECO:0007669"/>
    <property type="project" value="InterPro"/>
</dbReference>
<keyword evidence="2" id="KW-0106">Calcium</keyword>
<dbReference type="FunFam" id="1.10.238.10:FF:000003">
    <property type="entry name" value="Calmodulin A"/>
    <property type="match status" value="1"/>
</dbReference>
<name>A0AAD4XH65_9MAGN</name>
<sequence>MAQFPPLSEQTEMLSYVFSLVETFRAFDGNNDSLISAAELGGIMSSLGYKVTEQDISMMMQQGDTNGDGLLSIEEFLQMNTKEIELGELMSFLTTATKLWTLKGKNL</sequence>
<dbReference type="PROSITE" id="PS00018">
    <property type="entry name" value="EF_HAND_1"/>
    <property type="match status" value="1"/>
</dbReference>
<dbReference type="Proteomes" id="UP001202328">
    <property type="component" value="Unassembled WGS sequence"/>
</dbReference>
<dbReference type="PROSITE" id="PS50222">
    <property type="entry name" value="EF_HAND_2"/>
    <property type="match status" value="2"/>
</dbReference>
<dbReference type="InterPro" id="IPR011992">
    <property type="entry name" value="EF-hand-dom_pair"/>
</dbReference>
<dbReference type="InterPro" id="IPR002048">
    <property type="entry name" value="EF_hand_dom"/>
</dbReference>
<evidence type="ECO:0000256" key="1">
    <source>
        <dbReference type="ARBA" id="ARBA00022737"/>
    </source>
</evidence>
<keyword evidence="5" id="KW-1185">Reference proteome</keyword>
<keyword evidence="1" id="KW-0677">Repeat</keyword>
<comment type="caution">
    <text evidence="4">The sequence shown here is derived from an EMBL/GenBank/DDBJ whole genome shotgun (WGS) entry which is preliminary data.</text>
</comment>
<dbReference type="AlphaFoldDB" id="A0AAD4XH65"/>
<protein>
    <recommendedName>
        <fullName evidence="3">EF-hand domain-containing protein</fullName>
    </recommendedName>
</protein>
<dbReference type="CDD" id="cd00051">
    <property type="entry name" value="EFh"/>
    <property type="match status" value="1"/>
</dbReference>
<accession>A0AAD4XH65</accession>